<accession>A0A545T8I2</accession>
<name>A0A545T8I2_9GAMM</name>
<evidence type="ECO:0000313" key="3">
    <source>
        <dbReference type="Proteomes" id="UP000319732"/>
    </source>
</evidence>
<dbReference type="RefSeq" id="WP_142905662.1">
    <property type="nucleotide sequence ID" value="NZ_ML660097.1"/>
</dbReference>
<organism evidence="2 3">
    <name type="scientific">Exilibacterium tricleocarpae</name>
    <dbReference type="NCBI Taxonomy" id="2591008"/>
    <lineage>
        <taxon>Bacteria</taxon>
        <taxon>Pseudomonadati</taxon>
        <taxon>Pseudomonadota</taxon>
        <taxon>Gammaproteobacteria</taxon>
        <taxon>Cellvibrionales</taxon>
        <taxon>Cellvibrionaceae</taxon>
        <taxon>Exilibacterium</taxon>
    </lineage>
</organism>
<feature type="domain" description="YdhG-like" evidence="1">
    <location>
        <begin position="25"/>
        <end position="130"/>
    </location>
</feature>
<protein>
    <submittedName>
        <fullName evidence="2">DUF1801 domain-containing protein</fullName>
    </submittedName>
</protein>
<dbReference type="OrthoDB" id="5951444at2"/>
<dbReference type="EMBL" id="VHSG01000018">
    <property type="protein sequence ID" value="TQV73533.1"/>
    <property type="molecule type" value="Genomic_DNA"/>
</dbReference>
<dbReference type="Pfam" id="PF08818">
    <property type="entry name" value="DUF1801"/>
    <property type="match status" value="1"/>
</dbReference>
<proteinExistence type="predicted"/>
<dbReference type="InterPro" id="IPR014922">
    <property type="entry name" value="YdhG-like"/>
</dbReference>
<reference evidence="2 3" key="1">
    <citation type="submission" date="2019-06" db="EMBL/GenBank/DDBJ databases">
        <title>Whole genome sequence for Cellvibrionaceae sp. R142.</title>
        <authorList>
            <person name="Wang G."/>
        </authorList>
    </citation>
    <scope>NUCLEOTIDE SEQUENCE [LARGE SCALE GENOMIC DNA]</scope>
    <source>
        <strain evidence="2 3">R142</strain>
    </source>
</reference>
<comment type="caution">
    <text evidence="2">The sequence shown here is derived from an EMBL/GenBank/DDBJ whole genome shotgun (WGS) entry which is preliminary data.</text>
</comment>
<keyword evidence="3" id="KW-1185">Reference proteome</keyword>
<sequence length="142" mass="16212">MAANKNTQNQGDVHQFLNALDDDRRRDECFTVLELMSQVTKLEPRMWGASMVGFGSYHYKYASGREGEWFLTGFSPRKQALTLYIISGFSQFDELMARLGNYKTGKSCLYVKRLEDIDLGVLKKLVRQSVAHLKKQYPTGCG</sequence>
<dbReference type="SUPFAM" id="SSF159888">
    <property type="entry name" value="YdhG-like"/>
    <property type="match status" value="1"/>
</dbReference>
<gene>
    <name evidence="2" type="ORF">FKG94_17710</name>
</gene>
<dbReference type="AlphaFoldDB" id="A0A545T8I2"/>
<evidence type="ECO:0000259" key="1">
    <source>
        <dbReference type="Pfam" id="PF08818"/>
    </source>
</evidence>
<dbReference type="Proteomes" id="UP000319732">
    <property type="component" value="Unassembled WGS sequence"/>
</dbReference>
<evidence type="ECO:0000313" key="2">
    <source>
        <dbReference type="EMBL" id="TQV73533.1"/>
    </source>
</evidence>